<dbReference type="PANTHER" id="PTHR43708:SF8">
    <property type="entry name" value="OXIDOREDUCTASE"/>
    <property type="match status" value="1"/>
</dbReference>
<keyword evidence="4" id="KW-1185">Reference proteome</keyword>
<evidence type="ECO:0000259" key="1">
    <source>
        <dbReference type="Pfam" id="PF01408"/>
    </source>
</evidence>
<comment type="caution">
    <text evidence="3">The sequence shown here is derived from an EMBL/GenBank/DDBJ whole genome shotgun (WGS) entry which is preliminary data.</text>
</comment>
<sequence length="373" mass="39040">MTGRPPATGPDRTVRVAVAGLGWAGRQIWLPRLAEHPRFTVTGVVDPDAAARDRARATHGVPDAYADVADLPADAADLVVVAVPNHLHAAVAARLLRRGVPVFLEKPVCLTSAEADDLADAERAGGAVLLAGSAARYRADVRALVDAAAGLGPVRHVDVAWVRARGVPDAGGWFTRRDLSGGGALVDLGWHLLDTVLPLLGPAPILHAVGSVSDDFVNDGAAQAAWRGTAVQSGRGDVEDTARAFLLTADGASAALHACWASHEARDRTTIAVHGTRGSVTLRCTFGFSPNREPTPELTRTRDGETVRLPLPAEPVGAEYDRQLDALPGLLAAPASRGVAAADARRTIDAIERIYRCARPTAPTRALAGARDR</sequence>
<evidence type="ECO:0000313" key="3">
    <source>
        <dbReference type="EMBL" id="MEU0153928.1"/>
    </source>
</evidence>
<dbReference type="EMBL" id="JBEXRX010000054">
    <property type="protein sequence ID" value="MEU0153928.1"/>
    <property type="molecule type" value="Genomic_DNA"/>
</dbReference>
<evidence type="ECO:0000313" key="4">
    <source>
        <dbReference type="Proteomes" id="UP001550348"/>
    </source>
</evidence>
<dbReference type="Gene3D" id="3.40.50.720">
    <property type="entry name" value="NAD(P)-binding Rossmann-like Domain"/>
    <property type="match status" value="1"/>
</dbReference>
<feature type="domain" description="GFO/IDH/MocA-like oxidoreductase" evidence="2">
    <location>
        <begin position="141"/>
        <end position="280"/>
    </location>
</feature>
<dbReference type="Pfam" id="PF01408">
    <property type="entry name" value="GFO_IDH_MocA"/>
    <property type="match status" value="1"/>
</dbReference>
<proteinExistence type="predicted"/>
<dbReference type="Pfam" id="PF22725">
    <property type="entry name" value="GFO_IDH_MocA_C3"/>
    <property type="match status" value="1"/>
</dbReference>
<reference evidence="3 4" key="1">
    <citation type="submission" date="2024-06" db="EMBL/GenBank/DDBJ databases">
        <title>The Natural Products Discovery Center: Release of the First 8490 Sequenced Strains for Exploring Actinobacteria Biosynthetic Diversity.</title>
        <authorList>
            <person name="Kalkreuter E."/>
            <person name="Kautsar S.A."/>
            <person name="Yang D."/>
            <person name="Bader C.D."/>
            <person name="Teijaro C.N."/>
            <person name="Fluegel L."/>
            <person name="Davis C.M."/>
            <person name="Simpson J.R."/>
            <person name="Lauterbach L."/>
            <person name="Steele A.D."/>
            <person name="Gui C."/>
            <person name="Meng S."/>
            <person name="Li G."/>
            <person name="Viehrig K."/>
            <person name="Ye F."/>
            <person name="Su P."/>
            <person name="Kiefer A.F."/>
            <person name="Nichols A."/>
            <person name="Cepeda A.J."/>
            <person name="Yan W."/>
            <person name="Fan B."/>
            <person name="Jiang Y."/>
            <person name="Adhikari A."/>
            <person name="Zheng C.-J."/>
            <person name="Schuster L."/>
            <person name="Cowan T.M."/>
            <person name="Smanski M.J."/>
            <person name="Chevrette M.G."/>
            <person name="De Carvalho L.P.S."/>
            <person name="Shen B."/>
        </authorList>
    </citation>
    <scope>NUCLEOTIDE SEQUENCE [LARGE SCALE GENOMIC DNA]</scope>
    <source>
        <strain evidence="3 4">NPDC006286</strain>
    </source>
</reference>
<dbReference type="PANTHER" id="PTHR43708">
    <property type="entry name" value="CONSERVED EXPRESSED OXIDOREDUCTASE (EUROFUNG)"/>
    <property type="match status" value="1"/>
</dbReference>
<accession>A0ABV2VM92</accession>
<dbReference type="RefSeq" id="WP_355665682.1">
    <property type="nucleotide sequence ID" value="NZ_JBEXRX010000054.1"/>
</dbReference>
<feature type="domain" description="Gfo/Idh/MocA-like oxidoreductase N-terminal" evidence="1">
    <location>
        <begin position="14"/>
        <end position="131"/>
    </location>
</feature>
<evidence type="ECO:0000259" key="2">
    <source>
        <dbReference type="Pfam" id="PF22725"/>
    </source>
</evidence>
<dbReference type="InterPro" id="IPR000683">
    <property type="entry name" value="Gfo/Idh/MocA-like_OxRdtase_N"/>
</dbReference>
<dbReference type="Gene3D" id="3.30.360.10">
    <property type="entry name" value="Dihydrodipicolinate Reductase, domain 2"/>
    <property type="match status" value="1"/>
</dbReference>
<protein>
    <submittedName>
        <fullName evidence="3">Gfo/Idh/MocA family oxidoreductase</fullName>
    </submittedName>
</protein>
<organism evidence="3 4">
    <name type="scientific">Micromonospora fulviviridis</name>
    <dbReference type="NCBI Taxonomy" id="47860"/>
    <lineage>
        <taxon>Bacteria</taxon>
        <taxon>Bacillati</taxon>
        <taxon>Actinomycetota</taxon>
        <taxon>Actinomycetes</taxon>
        <taxon>Micromonosporales</taxon>
        <taxon>Micromonosporaceae</taxon>
        <taxon>Micromonospora</taxon>
    </lineage>
</organism>
<dbReference type="SUPFAM" id="SSF55347">
    <property type="entry name" value="Glyceraldehyde-3-phosphate dehydrogenase-like, C-terminal domain"/>
    <property type="match status" value="1"/>
</dbReference>
<gene>
    <name evidence="3" type="ORF">ABZ071_18735</name>
</gene>
<dbReference type="InterPro" id="IPR036291">
    <property type="entry name" value="NAD(P)-bd_dom_sf"/>
</dbReference>
<dbReference type="InterPro" id="IPR055170">
    <property type="entry name" value="GFO_IDH_MocA-like_dom"/>
</dbReference>
<dbReference type="Proteomes" id="UP001550348">
    <property type="component" value="Unassembled WGS sequence"/>
</dbReference>
<dbReference type="InterPro" id="IPR051317">
    <property type="entry name" value="Gfo/Idh/MocA_oxidoreduct"/>
</dbReference>
<name>A0ABV2VM92_9ACTN</name>
<dbReference type="SUPFAM" id="SSF51735">
    <property type="entry name" value="NAD(P)-binding Rossmann-fold domains"/>
    <property type="match status" value="1"/>
</dbReference>